<proteinExistence type="predicted"/>
<accession>A0A5Y3I405</accession>
<organism evidence="1">
    <name type="scientific">Salmonella enterica I</name>
    <dbReference type="NCBI Taxonomy" id="59201"/>
    <lineage>
        <taxon>Bacteria</taxon>
        <taxon>Pseudomonadati</taxon>
        <taxon>Pseudomonadota</taxon>
        <taxon>Gammaproteobacteria</taxon>
        <taxon>Enterobacterales</taxon>
        <taxon>Enterobacteriaceae</taxon>
        <taxon>Salmonella</taxon>
    </lineage>
</organism>
<evidence type="ECO:0000313" key="1">
    <source>
        <dbReference type="EMBL" id="ECH8331306.1"/>
    </source>
</evidence>
<dbReference type="AlphaFoldDB" id="A0A5Y3I405"/>
<reference evidence="1" key="1">
    <citation type="submission" date="2018-08" db="EMBL/GenBank/DDBJ databases">
        <authorList>
            <consortium name="GenomeTrakr network: Whole genome sequencing for foodborne pathogen traceback"/>
        </authorList>
    </citation>
    <scope>NUCLEOTIDE SEQUENCE</scope>
    <source>
        <strain evidence="1">FDA00003824</strain>
    </source>
</reference>
<sequence>MRMSEARIGFGDQKRMGRSASGQSIGEIDGVIKHSDNTRIAIFEAFRLFSREKRTISGHLDKISSYDNEGLSPVFIIVYCDIDDFTQLTKDYKKYVSDISYAGFTDKKKRVETVEITDQLWLGKEVRYRVKDIVFYHLLLNMR</sequence>
<comment type="caution">
    <text evidence="1">The sequence shown here is derived from an EMBL/GenBank/DDBJ whole genome shotgun (WGS) entry which is preliminary data.</text>
</comment>
<dbReference type="EMBL" id="AAITFY010000006">
    <property type="protein sequence ID" value="ECH8331306.1"/>
    <property type="molecule type" value="Genomic_DNA"/>
</dbReference>
<name>A0A5Y3I405_SALET</name>
<protein>
    <submittedName>
        <fullName evidence="1">Uncharacterized protein</fullName>
    </submittedName>
</protein>
<gene>
    <name evidence="1" type="ORF">RU16_09575</name>
</gene>